<keyword evidence="4" id="KW-1185">Reference proteome</keyword>
<comment type="caution">
    <text evidence="3">The sequence shown here is derived from an EMBL/GenBank/DDBJ whole genome shotgun (WGS) entry which is preliminary data.</text>
</comment>
<feature type="region of interest" description="Disordered" evidence="1">
    <location>
        <begin position="865"/>
        <end position="902"/>
    </location>
</feature>
<proteinExistence type="predicted"/>
<gene>
    <name evidence="3" type="ORF">C8E87_5611</name>
</gene>
<evidence type="ECO:0000256" key="2">
    <source>
        <dbReference type="SAM" id="Phobius"/>
    </source>
</evidence>
<keyword evidence="2" id="KW-1133">Transmembrane helix</keyword>
<protein>
    <submittedName>
        <fullName evidence="3">Uncharacterized protein</fullName>
    </submittedName>
</protein>
<dbReference type="RefSeq" id="WP_133875832.1">
    <property type="nucleotide sequence ID" value="NZ_BOMD01000064.1"/>
</dbReference>
<feature type="transmembrane region" description="Helical" evidence="2">
    <location>
        <begin position="635"/>
        <end position="652"/>
    </location>
</feature>
<dbReference type="EMBL" id="SNWR01000001">
    <property type="protein sequence ID" value="TDO41858.1"/>
    <property type="molecule type" value="Genomic_DNA"/>
</dbReference>
<evidence type="ECO:0000256" key="1">
    <source>
        <dbReference type="SAM" id="MobiDB-lite"/>
    </source>
</evidence>
<organism evidence="3 4">
    <name type="scientific">Paractinoplanes brasiliensis</name>
    <dbReference type="NCBI Taxonomy" id="52695"/>
    <lineage>
        <taxon>Bacteria</taxon>
        <taxon>Bacillati</taxon>
        <taxon>Actinomycetota</taxon>
        <taxon>Actinomycetes</taxon>
        <taxon>Micromonosporales</taxon>
        <taxon>Micromonosporaceae</taxon>
        <taxon>Paractinoplanes</taxon>
    </lineage>
</organism>
<keyword evidence="2" id="KW-0812">Transmembrane</keyword>
<dbReference type="AlphaFoldDB" id="A0A4V3C8J5"/>
<feature type="compositionally biased region" description="Basic and acidic residues" evidence="1">
    <location>
        <begin position="865"/>
        <end position="883"/>
    </location>
</feature>
<dbReference type="OrthoDB" id="9816502at2"/>
<dbReference type="Proteomes" id="UP000294901">
    <property type="component" value="Unassembled WGS sequence"/>
</dbReference>
<evidence type="ECO:0000313" key="3">
    <source>
        <dbReference type="EMBL" id="TDO41858.1"/>
    </source>
</evidence>
<feature type="transmembrane region" description="Helical" evidence="2">
    <location>
        <begin position="611"/>
        <end position="629"/>
    </location>
</feature>
<reference evidence="3 4" key="1">
    <citation type="submission" date="2019-03" db="EMBL/GenBank/DDBJ databases">
        <title>Sequencing the genomes of 1000 actinobacteria strains.</title>
        <authorList>
            <person name="Klenk H.-P."/>
        </authorList>
    </citation>
    <scope>NUCLEOTIDE SEQUENCE [LARGE SCALE GENOMIC DNA]</scope>
    <source>
        <strain evidence="3 4">DSM 43805</strain>
    </source>
</reference>
<name>A0A4V3C8J5_9ACTN</name>
<accession>A0A4V3C8J5</accession>
<evidence type="ECO:0000313" key="4">
    <source>
        <dbReference type="Proteomes" id="UP000294901"/>
    </source>
</evidence>
<sequence length="1112" mass="121383">MTEIGAYTFLPWFRQGIANSVEAADLDPAVRTRATVDVQLRVTGTPVVAGTTVQQDIQRDVELYGPGDVIGVESRAIVKVEPRDWITNFEPNYLPYIDFYDEDFPWRYTPAAPQADNKSRLRPWLALVVLAEDEFRDGAVGIAGRPLPFVDIADPVVFPPSDDLWAWAHVHVNQPLVPGEAIVAGENSGPVLDGLATILATNPDLAYSRIVSPRLLETNTAYHAFLMPVFESGRLAGLGADPAGTPFATHAAWDPYPNPADRPDATSYPYYHRWYFRTGTVGDFEYLVRLLEPRPMDVRVGRRDIDVQAPGSDLPGITDPALHGVLRLGGALQVPAAAQDEAEQEKAALYENWDEPHPHPFQTQLAAFVNLADDYARIDPATAKANPDLPAAMRADDDPDPLMTPPIYGRWHAKTPRLLTDADGWVHELNLDPRFRTAAGFGTDVVRANQEAYMNAAWEQLGDVLAANREIRLAQVAVQVSWTWHQTMATLATANPQRFLGLTTPVDGRVLLRSGTIEGGRTTRLHQVRTSIVPRAASSAPMRRILRPRGRTVERLGLLPDELVGRINDGSVQPAPPKVTPPNLSTVDDVAGALLPPVPGWLIAALRRSRWLLWLLLLLAVIAVVAGLSGGILGGLIGILIAAGLAVAGWYLRRLARQVAAADAVGPAGQTPEAVDRLPARPDFTLQPAGSTDQPAAGGTDATEAVRLKQALREAYRLVQSSAAVAVEPARSPLVLDTMVTGTLAALHPAITVPRRIAAALELPTRITGAMTGDLQTVDQVFAYPRIDLPMYAPLAAISPELLLPNLDLVAQNSISLLETNQRFIESYLVGLNHEFARELLWREYLTDQRGSYFRQFWDAGGRYRPDGGDPEAQRESLRDIPPLHEWPTTSHLGDHDNRAPSDPARQEVVLVVRGELLKKYPTAVIYAHRAEWTVDDAGAIDRSQPRRLVTLSAAEEADPPLSKVKTPLYEAKVDPDIYFFGFDLTTAEAAGETEADPDDPGWFFVIKERPGEPRFGFDIEQDGGAPKSYWNDLSWADVLPGGVAGDFLRPAPAPAVVLVPPPGSSTPEQQAQHAEDVQVGWHEDVSAAELAYVMYQVPVLVAVHATRMLPG</sequence>
<keyword evidence="2" id="KW-0472">Membrane</keyword>